<comment type="catalytic activity">
    <reaction evidence="22">
        <text>L-proline(in) + Na(+)(in) = L-proline(out) + Na(+)(out)</text>
        <dbReference type="Rhea" id="RHEA:28967"/>
        <dbReference type="ChEBI" id="CHEBI:29101"/>
        <dbReference type="ChEBI" id="CHEBI:60039"/>
    </reaction>
</comment>
<dbReference type="SUPFAM" id="SSF55781">
    <property type="entry name" value="GAF domain-like"/>
    <property type="match status" value="1"/>
</dbReference>
<dbReference type="SMART" id="SM00331">
    <property type="entry name" value="PP2C_SIG"/>
    <property type="match status" value="1"/>
</dbReference>
<dbReference type="PROSITE" id="PS50283">
    <property type="entry name" value="NA_SOLUT_SYMP_3"/>
    <property type="match status" value="1"/>
</dbReference>
<feature type="transmembrane region" description="Helical" evidence="25">
    <location>
        <begin position="196"/>
        <end position="216"/>
    </location>
</feature>
<keyword evidence="30" id="KW-1185">Reference proteome</keyword>
<keyword evidence="16 25" id="KW-1133">Transmembrane helix</keyword>
<comment type="function">
    <text evidence="24">Primarily acts as an independent SigF regulator that is sensitive to the osmosensory signal, mediating the cross talk of PknD with the SigF regulon. Possesses both phosphatase and kinase activities. The kinase domain functions as a classic anti-sigma factor-like kinase to phosphorylate the anti-anti-sigma factor domain at the canonical regulatory site, and the phosphatase domain antagonizes this activity.</text>
</comment>
<dbReference type="FunFam" id="3.30.450.40:FF:000035">
    <property type="entry name" value="PAS sensor protein"/>
    <property type="match status" value="1"/>
</dbReference>
<feature type="transmembrane region" description="Helical" evidence="25">
    <location>
        <begin position="159"/>
        <end position="184"/>
    </location>
</feature>
<evidence type="ECO:0000256" key="15">
    <source>
        <dbReference type="ARBA" id="ARBA00022912"/>
    </source>
</evidence>
<protein>
    <recommendedName>
        <fullName evidence="25">Sodium/proline symporter</fullName>
    </recommendedName>
    <alternativeName>
        <fullName evidence="25">Proline permease</fullName>
    </alternativeName>
</protein>
<dbReference type="EMBL" id="JNAD02000012">
    <property type="protein sequence ID" value="RKM92929.1"/>
    <property type="molecule type" value="Genomic_DNA"/>
</dbReference>
<keyword evidence="8" id="KW-0479">Metal-binding</keyword>
<feature type="transmembrane region" description="Helical" evidence="25">
    <location>
        <begin position="128"/>
        <end position="153"/>
    </location>
</feature>
<comment type="caution">
    <text evidence="29">The sequence shown here is derived from an EMBL/GenBank/DDBJ whole genome shotgun (WGS) entry which is preliminary data.</text>
</comment>
<dbReference type="SMART" id="SM00065">
    <property type="entry name" value="GAF"/>
    <property type="match status" value="1"/>
</dbReference>
<dbReference type="InterPro" id="IPR011851">
    <property type="entry name" value="Na/Pro_symporter"/>
</dbReference>
<evidence type="ECO:0000256" key="22">
    <source>
        <dbReference type="ARBA" id="ARBA00033708"/>
    </source>
</evidence>
<evidence type="ECO:0000256" key="11">
    <source>
        <dbReference type="ARBA" id="ARBA00022801"/>
    </source>
</evidence>
<dbReference type="InterPro" id="IPR038377">
    <property type="entry name" value="Na/Glc_symporter_sf"/>
</dbReference>
<dbReference type="PANTHER" id="PTHR48086">
    <property type="entry name" value="SODIUM/PROLINE SYMPORTER-RELATED"/>
    <property type="match status" value="1"/>
</dbReference>
<dbReference type="SUPFAM" id="SSF55874">
    <property type="entry name" value="ATPase domain of HSP90 chaperone/DNA topoisomerase II/histidine kinase"/>
    <property type="match status" value="1"/>
</dbReference>
<dbReference type="Pfam" id="PF01590">
    <property type="entry name" value="GAF"/>
    <property type="match status" value="1"/>
</dbReference>
<keyword evidence="11" id="KW-0378">Hydrolase</keyword>
<evidence type="ECO:0000256" key="18">
    <source>
        <dbReference type="ARBA" id="ARBA00023065"/>
    </source>
</evidence>
<feature type="compositionally biased region" description="Low complexity" evidence="26">
    <location>
        <begin position="693"/>
        <end position="708"/>
    </location>
</feature>
<dbReference type="Pfam" id="PF00474">
    <property type="entry name" value="SSF"/>
    <property type="match status" value="1"/>
</dbReference>
<dbReference type="GO" id="GO:0004722">
    <property type="term" value="F:protein serine/threonine phosphatase activity"/>
    <property type="evidence" value="ECO:0007669"/>
    <property type="project" value="UniProtKB-EC"/>
</dbReference>
<evidence type="ECO:0000259" key="28">
    <source>
        <dbReference type="SMART" id="SM00331"/>
    </source>
</evidence>
<evidence type="ECO:0000256" key="5">
    <source>
        <dbReference type="ARBA" id="ARBA00022553"/>
    </source>
</evidence>
<evidence type="ECO:0000256" key="9">
    <source>
        <dbReference type="ARBA" id="ARBA00022741"/>
    </source>
</evidence>
<comment type="similarity">
    <text evidence="2 25">Belongs to the sodium:solute symporter (SSF) (TC 2.A.21) family.</text>
</comment>
<evidence type="ECO:0000256" key="20">
    <source>
        <dbReference type="ARBA" id="ARBA00023201"/>
    </source>
</evidence>
<keyword evidence="10" id="KW-0418">Kinase</keyword>
<dbReference type="InterPro" id="IPR050277">
    <property type="entry name" value="Sodium:Solute_Symporter"/>
</dbReference>
<dbReference type="NCBIfam" id="TIGR00813">
    <property type="entry name" value="sss"/>
    <property type="match status" value="1"/>
</dbReference>
<dbReference type="SUPFAM" id="SSF81606">
    <property type="entry name" value="PP2C-like"/>
    <property type="match status" value="1"/>
</dbReference>
<feature type="transmembrane region" description="Helical" evidence="25">
    <location>
        <begin position="377"/>
        <end position="400"/>
    </location>
</feature>
<comment type="subcellular location">
    <subcellularLocation>
        <location evidence="1 25">Cell membrane</location>
        <topology evidence="1 25">Multi-pass membrane protein</topology>
    </subcellularLocation>
</comment>
<dbReference type="CDD" id="cd11475">
    <property type="entry name" value="SLC5sbd_PutP"/>
    <property type="match status" value="1"/>
</dbReference>
<dbReference type="Pfam" id="PF08448">
    <property type="entry name" value="PAS_4"/>
    <property type="match status" value="1"/>
</dbReference>
<dbReference type="SUPFAM" id="SSF55785">
    <property type="entry name" value="PYP-like sensor domain (PAS domain)"/>
    <property type="match status" value="1"/>
</dbReference>
<dbReference type="InterPro" id="IPR035965">
    <property type="entry name" value="PAS-like_dom_sf"/>
</dbReference>
<dbReference type="Gene3D" id="3.30.450.40">
    <property type="match status" value="1"/>
</dbReference>
<dbReference type="InterPro" id="IPR036890">
    <property type="entry name" value="HATPase_C_sf"/>
</dbReference>
<evidence type="ECO:0000256" key="2">
    <source>
        <dbReference type="ARBA" id="ARBA00006434"/>
    </source>
</evidence>
<keyword evidence="12" id="KW-0067">ATP-binding</keyword>
<keyword evidence="20 25" id="KW-0739">Sodium transport</keyword>
<evidence type="ECO:0000256" key="6">
    <source>
        <dbReference type="ARBA" id="ARBA00022679"/>
    </source>
</evidence>
<dbReference type="Pfam" id="PF07228">
    <property type="entry name" value="SpoIIE"/>
    <property type="match status" value="1"/>
</dbReference>
<keyword evidence="7 25" id="KW-0812">Transmembrane</keyword>
<evidence type="ECO:0000256" key="12">
    <source>
        <dbReference type="ARBA" id="ARBA00022840"/>
    </source>
</evidence>
<evidence type="ECO:0000256" key="21">
    <source>
        <dbReference type="ARBA" id="ARBA00023211"/>
    </source>
</evidence>
<evidence type="ECO:0000256" key="8">
    <source>
        <dbReference type="ARBA" id="ARBA00022723"/>
    </source>
</evidence>
<dbReference type="Proteomes" id="UP000028058">
    <property type="component" value="Unassembled WGS sequence"/>
</dbReference>
<dbReference type="GO" id="GO:0015193">
    <property type="term" value="F:L-proline transmembrane transporter activity"/>
    <property type="evidence" value="ECO:0007669"/>
    <property type="project" value="TreeGrafter"/>
</dbReference>
<dbReference type="Gene3D" id="1.20.1730.10">
    <property type="entry name" value="Sodium/glucose cotransporter"/>
    <property type="match status" value="1"/>
</dbReference>
<feature type="transmembrane region" description="Helical" evidence="25">
    <location>
        <begin position="46"/>
        <end position="63"/>
    </location>
</feature>
<feature type="transmembrane region" description="Helical" evidence="25">
    <location>
        <begin position="6"/>
        <end position="26"/>
    </location>
</feature>
<keyword evidence="3 25" id="KW-0813">Transport</keyword>
<feature type="domain" description="PPM-type phosphatase" evidence="28">
    <location>
        <begin position="833"/>
        <end position="1062"/>
    </location>
</feature>
<evidence type="ECO:0000256" key="1">
    <source>
        <dbReference type="ARBA" id="ARBA00004651"/>
    </source>
</evidence>
<feature type="transmembrane region" description="Helical" evidence="25">
    <location>
        <begin position="433"/>
        <end position="450"/>
    </location>
</feature>
<feature type="transmembrane region" description="Helical" evidence="25">
    <location>
        <begin position="247"/>
        <end position="269"/>
    </location>
</feature>
<proteinExistence type="inferred from homology"/>
<dbReference type="FunFam" id="3.30.565.10:FF:000028">
    <property type="entry name" value="PAS sensor protein"/>
    <property type="match status" value="1"/>
</dbReference>
<feature type="transmembrane region" description="Helical" evidence="25">
    <location>
        <begin position="329"/>
        <end position="349"/>
    </location>
</feature>
<sequence length="1202" mass="127362">MFNPSAPVVTVFAVYLVAVIGVGLWAYPRTRTFADFALGGRRLPPLVAALSAGASDMSGWLFLALPGAVYAAGIGATWIAVGLAVGTYLNWLFVAPRLRTYTERAGNAVSLSAYLEERFEDRTRLLRIVTAAVTIVFFTLYVAGGLVAGGLLFEQVFDAAFGLGVVLTALVIVVYSCLGGFLAVSLTHVVQGTLMFLALVVLPVTGLVMLGGFGTLSEELGRETGSLLEMGSRADYSGGEWSAGRPLGAVAVVSLLAWGLGYFGQPHILARFMGIRSIRAVPAARRIGTFWVLVVLTGASLTGLAGIALLDEPLTNPETVFIALSQTLLDPWIAGFMLIAVLAAILSTADSQLLVSSVALTEDVYHAFLSRHASDRVLVWAGRLAVVVVTLTATVIALEGGGVLDIVAHAWAGFGASFGPVVLLSLHWPRMTWAGAMAGIVTGAGVVLFWERINPLLGPLESGIYEMVPGVLAATAATLVFGRWAGRPPQRAFWRLPGGGVNQLMLEPSLGQAPIGMAMVDSDLRYVWVNKVLERMAPLEQRLGRRVTDILPRRQAEALEERMRSVLDTGEPVLDYEFGGPGFTDPHQDRAYSVSIFGMEDRHGQRVGIWYMVIDVTDRWKARQRLALLNDASARIGSTLDVMLTAQELADDTVPSLADFAAVDLLDSVVRGEEPAAGPLATTPALRRAGQKPANPGGEAGPAAGKPARTVPGSPAARCLLRGETLLETGPGLTGQSWVTDDPALEAFAGASGFHAVMAVPMRARGVILGAAVFLRSRRLGAFEEDDVRLAEELVSRAAVSIDNARRYARERTAAQTMQRSLLPHGLTGGSALEVASWYLPADAPSGVGGDWFDVIPLSGARVALTVGDVVGHGINAATTMGRLRTAVRTLANLDYPPDELLAHLDDLVIDLMGPDPDREEGPSAAANESVAATFLGATCLYAVYDPVSGRCTLARAGHLPPVVVRPDGSVEVLELPAGPPLGLGALPFESADFTLEEGSLLALYTDGLIQAYDLDLDVGLSRLSRVLAAPRPGLGETGDQVMEALLSGPPSDDAALLLARTRVLDSTRVASLELPGDPACVSEARAFVTRQLSEWDMDELLFTTELIVSELVTNAIRHGSGPITLRLIRERALICEVSDTSSTSPRLRHARTTDEGGRGLLIVAQLARRWGTRYTAEGKIIWAEQGVPSDAAPDGVTVPGV</sequence>
<dbReference type="GO" id="GO:0031402">
    <property type="term" value="F:sodium ion binding"/>
    <property type="evidence" value="ECO:0007669"/>
    <property type="project" value="UniProtKB-UniRule"/>
</dbReference>
<keyword evidence="19 25" id="KW-0472">Membrane</keyword>
<dbReference type="InterPro" id="IPR000014">
    <property type="entry name" value="PAS"/>
</dbReference>
<dbReference type="RefSeq" id="WP_043471970.1">
    <property type="nucleotide sequence ID" value="NZ_CP134822.1"/>
</dbReference>
<evidence type="ECO:0000256" key="10">
    <source>
        <dbReference type="ARBA" id="ARBA00022777"/>
    </source>
</evidence>
<feature type="domain" description="GAF" evidence="27">
    <location>
        <begin position="624"/>
        <end position="812"/>
    </location>
</feature>
<dbReference type="AlphaFoldDB" id="A0A3R7ENQ5"/>
<dbReference type="InterPro" id="IPR029016">
    <property type="entry name" value="GAF-like_dom_sf"/>
</dbReference>
<dbReference type="InterPro" id="IPR003018">
    <property type="entry name" value="GAF"/>
</dbReference>
<dbReference type="InterPro" id="IPR003594">
    <property type="entry name" value="HATPase_dom"/>
</dbReference>
<evidence type="ECO:0000256" key="16">
    <source>
        <dbReference type="ARBA" id="ARBA00022989"/>
    </source>
</evidence>
<dbReference type="Pfam" id="PF13581">
    <property type="entry name" value="HATPase_c_2"/>
    <property type="match status" value="1"/>
</dbReference>
<gene>
    <name evidence="29" type="primary">putP</name>
    <name evidence="29" type="ORF">SFRA_023865</name>
</gene>
<dbReference type="Gene3D" id="3.30.450.20">
    <property type="entry name" value="PAS domain"/>
    <property type="match status" value="1"/>
</dbReference>
<keyword evidence="4 25" id="KW-1003">Cell membrane</keyword>
<keyword evidence="15" id="KW-0904">Protein phosphatase</keyword>
<evidence type="ECO:0000256" key="4">
    <source>
        <dbReference type="ARBA" id="ARBA00022475"/>
    </source>
</evidence>
<dbReference type="Gene3D" id="3.30.565.10">
    <property type="entry name" value="Histidine kinase-like ATPase, C-terminal domain"/>
    <property type="match status" value="1"/>
</dbReference>
<dbReference type="GO" id="GO:0016301">
    <property type="term" value="F:kinase activity"/>
    <property type="evidence" value="ECO:0007669"/>
    <property type="project" value="UniProtKB-KW"/>
</dbReference>
<keyword evidence="21" id="KW-0464">Manganese</keyword>
<evidence type="ECO:0000313" key="30">
    <source>
        <dbReference type="Proteomes" id="UP000028058"/>
    </source>
</evidence>
<feature type="transmembrane region" description="Helical" evidence="25">
    <location>
        <begin position="290"/>
        <end position="309"/>
    </location>
</feature>
<evidence type="ECO:0000256" key="26">
    <source>
        <dbReference type="SAM" id="MobiDB-lite"/>
    </source>
</evidence>
<feature type="region of interest" description="Disordered" evidence="26">
    <location>
        <begin position="676"/>
        <end position="712"/>
    </location>
</feature>
<evidence type="ECO:0000256" key="24">
    <source>
        <dbReference type="ARBA" id="ARBA00056274"/>
    </source>
</evidence>
<comment type="function">
    <text evidence="25">Catalyzes the sodium-dependent uptake of extracellular L-proline.</text>
</comment>
<feature type="compositionally biased region" description="Low complexity" evidence="26">
    <location>
        <begin position="676"/>
        <end position="686"/>
    </location>
</feature>
<evidence type="ECO:0000259" key="27">
    <source>
        <dbReference type="SMART" id="SM00065"/>
    </source>
</evidence>
<feature type="transmembrane region" description="Helical" evidence="25">
    <location>
        <begin position="406"/>
        <end position="426"/>
    </location>
</feature>
<evidence type="ECO:0000256" key="7">
    <source>
        <dbReference type="ARBA" id="ARBA00022692"/>
    </source>
</evidence>
<dbReference type="InterPro" id="IPR001932">
    <property type="entry name" value="PPM-type_phosphatase-like_dom"/>
</dbReference>
<dbReference type="PANTHER" id="PTHR48086:SF3">
    <property type="entry name" value="SODIUM_PROLINE SYMPORTER"/>
    <property type="match status" value="1"/>
</dbReference>
<dbReference type="InterPro" id="IPR001734">
    <property type="entry name" value="Na/solute_symporter"/>
</dbReference>
<evidence type="ECO:0000256" key="25">
    <source>
        <dbReference type="RuleBase" id="RU366012"/>
    </source>
</evidence>
<keyword evidence="25" id="KW-0029">Amino-acid transport</keyword>
<name>A0A3R7ENQ5_9ACTN</name>
<dbReference type="GO" id="GO:0015824">
    <property type="term" value="P:proline transport"/>
    <property type="evidence" value="ECO:0007669"/>
    <property type="project" value="UniProtKB-UniRule"/>
</dbReference>
<evidence type="ECO:0000256" key="17">
    <source>
        <dbReference type="ARBA" id="ARBA00023053"/>
    </source>
</evidence>
<dbReference type="FunFam" id="3.60.40.10:FF:000005">
    <property type="entry name" value="Serine/threonine protein phosphatase"/>
    <property type="match status" value="1"/>
</dbReference>
<dbReference type="InterPro" id="IPR036457">
    <property type="entry name" value="PPM-type-like_dom_sf"/>
</dbReference>
<keyword evidence="9" id="KW-0547">Nucleotide-binding</keyword>
<dbReference type="InterPro" id="IPR018212">
    <property type="entry name" value="Na/solute_symporter_CS"/>
</dbReference>
<reference evidence="29 30" key="1">
    <citation type="journal article" date="2014" name="Genome Announc.">
        <title>Draft Genome Sequence of Streptomyces fradiae ATCC 19609, a Strain Highly Sensitive to Antibiotics.</title>
        <authorList>
            <person name="Bekker O.B."/>
            <person name="Klimina K.M."/>
            <person name="Vatlin A.A."/>
            <person name="Zakharevich N.V."/>
            <person name="Kasianov A.S."/>
            <person name="Danilenko V.N."/>
        </authorList>
    </citation>
    <scope>NUCLEOTIDE SEQUENCE [LARGE SCALE GENOMIC DNA]</scope>
    <source>
        <strain evidence="29 30">ATCC 19609</strain>
    </source>
</reference>
<dbReference type="InterPro" id="IPR013656">
    <property type="entry name" value="PAS_4"/>
</dbReference>
<keyword evidence="14 25" id="KW-0769">Symport</keyword>
<keyword evidence="18 25" id="KW-0406">Ion transport</keyword>
<dbReference type="GO" id="GO:0005298">
    <property type="term" value="F:proline:sodium symporter activity"/>
    <property type="evidence" value="ECO:0007669"/>
    <property type="project" value="UniProtKB-UniRule"/>
</dbReference>
<evidence type="ECO:0000313" key="29">
    <source>
        <dbReference type="EMBL" id="RKM92929.1"/>
    </source>
</evidence>
<evidence type="ECO:0000256" key="13">
    <source>
        <dbReference type="ARBA" id="ARBA00022842"/>
    </source>
</evidence>
<organism evidence="29 30">
    <name type="scientific">Streptomyces xinghaiensis</name>
    <dbReference type="NCBI Taxonomy" id="1038928"/>
    <lineage>
        <taxon>Bacteria</taxon>
        <taxon>Bacillati</taxon>
        <taxon>Actinomycetota</taxon>
        <taxon>Actinomycetes</taxon>
        <taxon>Kitasatosporales</taxon>
        <taxon>Streptomycetaceae</taxon>
        <taxon>Streptomyces</taxon>
    </lineage>
</organism>
<keyword evidence="6" id="KW-0808">Transferase</keyword>
<dbReference type="OrthoDB" id="118142at2"/>
<evidence type="ECO:0000256" key="23">
    <source>
        <dbReference type="ARBA" id="ARBA00047761"/>
    </source>
</evidence>
<dbReference type="CDD" id="cd16936">
    <property type="entry name" value="HATPase_RsbW-like"/>
    <property type="match status" value="1"/>
</dbReference>
<dbReference type="PROSITE" id="PS00457">
    <property type="entry name" value="NA_SOLUT_SYMP_2"/>
    <property type="match status" value="1"/>
</dbReference>
<evidence type="ECO:0000256" key="19">
    <source>
        <dbReference type="ARBA" id="ARBA00023136"/>
    </source>
</evidence>
<dbReference type="CDD" id="cd00130">
    <property type="entry name" value="PAS"/>
    <property type="match status" value="1"/>
</dbReference>
<keyword evidence="5" id="KW-0597">Phosphoprotein</keyword>
<accession>A0A3R7ENQ5</accession>
<keyword evidence="13" id="KW-0460">Magnesium</keyword>
<dbReference type="NCBIfam" id="TIGR02121">
    <property type="entry name" value="Na_Pro_sym"/>
    <property type="match status" value="1"/>
</dbReference>
<dbReference type="Gene3D" id="3.60.40.10">
    <property type="entry name" value="PPM-type phosphatase domain"/>
    <property type="match status" value="1"/>
</dbReference>
<evidence type="ECO:0000256" key="14">
    <source>
        <dbReference type="ARBA" id="ARBA00022847"/>
    </source>
</evidence>
<keyword evidence="17 25" id="KW-0915">Sodium</keyword>
<comment type="catalytic activity">
    <reaction evidence="23">
        <text>O-phospho-L-seryl-[protein] + H2O = L-seryl-[protein] + phosphate</text>
        <dbReference type="Rhea" id="RHEA:20629"/>
        <dbReference type="Rhea" id="RHEA-COMP:9863"/>
        <dbReference type="Rhea" id="RHEA-COMP:11604"/>
        <dbReference type="ChEBI" id="CHEBI:15377"/>
        <dbReference type="ChEBI" id="CHEBI:29999"/>
        <dbReference type="ChEBI" id="CHEBI:43474"/>
        <dbReference type="ChEBI" id="CHEBI:83421"/>
        <dbReference type="EC" id="3.1.3.16"/>
    </reaction>
</comment>
<evidence type="ECO:0000256" key="3">
    <source>
        <dbReference type="ARBA" id="ARBA00022448"/>
    </source>
</evidence>
<dbReference type="GO" id="GO:0005524">
    <property type="term" value="F:ATP binding"/>
    <property type="evidence" value="ECO:0007669"/>
    <property type="project" value="UniProtKB-KW"/>
</dbReference>
<feature type="transmembrane region" description="Helical" evidence="25">
    <location>
        <begin position="69"/>
        <end position="94"/>
    </location>
</feature>
<dbReference type="GO" id="GO:0005886">
    <property type="term" value="C:plasma membrane"/>
    <property type="evidence" value="ECO:0007669"/>
    <property type="project" value="UniProtKB-SubCell"/>
</dbReference>